<comment type="caution">
    <text evidence="1">The sequence shown here is derived from an EMBL/GenBank/DDBJ whole genome shotgun (WGS) entry which is preliminary data.</text>
</comment>
<evidence type="ECO:0008006" key="3">
    <source>
        <dbReference type="Google" id="ProtNLM"/>
    </source>
</evidence>
<evidence type="ECO:0000313" key="1">
    <source>
        <dbReference type="EMBL" id="GGF03597.1"/>
    </source>
</evidence>
<proteinExistence type="predicted"/>
<protein>
    <recommendedName>
        <fullName evidence="3">DUF5034 domain-containing protein</fullName>
    </recommendedName>
</protein>
<dbReference type="RefSeq" id="WP_188730133.1">
    <property type="nucleotide sequence ID" value="NZ_BMIT01000012.1"/>
</dbReference>
<gene>
    <name evidence="1" type="ORF">GCM10008027_30730</name>
</gene>
<accession>A0ABQ1TTU2</accession>
<dbReference type="Proteomes" id="UP000638462">
    <property type="component" value="Unassembled WGS sequence"/>
</dbReference>
<organism evidence="1 2">
    <name type="scientific">Pseudoalteromonas gelatinilytica</name>
    <dbReference type="NCBI Taxonomy" id="1703256"/>
    <lineage>
        <taxon>Bacteria</taxon>
        <taxon>Pseudomonadati</taxon>
        <taxon>Pseudomonadota</taxon>
        <taxon>Gammaproteobacteria</taxon>
        <taxon>Alteromonadales</taxon>
        <taxon>Pseudoalteromonadaceae</taxon>
        <taxon>Pseudoalteromonas</taxon>
    </lineage>
</organism>
<evidence type="ECO:0000313" key="2">
    <source>
        <dbReference type="Proteomes" id="UP000638462"/>
    </source>
</evidence>
<name>A0ABQ1TTU2_9GAMM</name>
<reference evidence="2" key="1">
    <citation type="journal article" date="2019" name="Int. J. Syst. Evol. Microbiol.">
        <title>The Global Catalogue of Microorganisms (GCM) 10K type strain sequencing project: providing services to taxonomists for standard genome sequencing and annotation.</title>
        <authorList>
            <consortium name="The Broad Institute Genomics Platform"/>
            <consortium name="The Broad Institute Genome Sequencing Center for Infectious Disease"/>
            <person name="Wu L."/>
            <person name="Ma J."/>
        </authorList>
    </citation>
    <scope>NUCLEOTIDE SEQUENCE [LARGE SCALE GENOMIC DNA]</scope>
    <source>
        <strain evidence="2">CGMCC 1.15394</strain>
    </source>
</reference>
<keyword evidence="2" id="KW-1185">Reference proteome</keyword>
<dbReference type="EMBL" id="BMIT01000012">
    <property type="protein sequence ID" value="GGF03597.1"/>
    <property type="molecule type" value="Genomic_DNA"/>
</dbReference>
<sequence length="196" mass="21276">MKNLLLASLLASCLAGCNSDSNDELECSPYPIAIDINNYVVTPEQNEANTALAYDAYTIKLGGIGEGVYSEGNEPDPNKEYADCPIPAVVLGSANTITAINIYSSADYNSDFTAGTSLNSLFDITEMFVNDFDYYSDGNYASVEDFASVFPTTAPIFIELKPNQAPEVESSHIFYIDISFANGKTFALETEEVQLF</sequence>